<keyword evidence="4" id="KW-1185">Reference proteome</keyword>
<feature type="region of interest" description="Disordered" evidence="1">
    <location>
        <begin position="42"/>
        <end position="98"/>
    </location>
</feature>
<feature type="region of interest" description="Disordered" evidence="1">
    <location>
        <begin position="1"/>
        <end position="26"/>
    </location>
</feature>
<dbReference type="OrthoDB" id="4087970at2759"/>
<dbReference type="GO" id="GO:0030687">
    <property type="term" value="C:preribosome, large subunit precursor"/>
    <property type="evidence" value="ECO:0007669"/>
    <property type="project" value="TreeGrafter"/>
</dbReference>
<evidence type="ECO:0000256" key="1">
    <source>
        <dbReference type="SAM" id="MobiDB-lite"/>
    </source>
</evidence>
<organism evidence="3 4">
    <name type="scientific">Myriangium duriaei CBS 260.36</name>
    <dbReference type="NCBI Taxonomy" id="1168546"/>
    <lineage>
        <taxon>Eukaryota</taxon>
        <taxon>Fungi</taxon>
        <taxon>Dikarya</taxon>
        <taxon>Ascomycota</taxon>
        <taxon>Pezizomycotina</taxon>
        <taxon>Dothideomycetes</taxon>
        <taxon>Dothideomycetidae</taxon>
        <taxon>Myriangiales</taxon>
        <taxon>Myriangiaceae</taxon>
        <taxon>Myriangium</taxon>
    </lineage>
</organism>
<protein>
    <recommendedName>
        <fullName evidence="2">DUF2423 domain-containing protein</fullName>
    </recommendedName>
</protein>
<dbReference type="PANTHER" id="PTHR28219">
    <property type="entry name" value="UPF0642 PROTEIN YBL028C"/>
    <property type="match status" value="1"/>
</dbReference>
<sequence length="169" mass="18098">MAKSARSSVKKTNKARLKSRLYGPAEMARATRLSEKLAAIASTSKMDTEKEQGNNHTVAQSGSFYSLSASSESSKSLQESKENSGDTQGASRSSLSISIPQTMFSAHLPLTPPPTPPANTNYPAPDDDFMHPDESFFFHTLGVASDIKGFDDAGNLILDFDSAIRNGHG</sequence>
<evidence type="ECO:0000259" key="2">
    <source>
        <dbReference type="Pfam" id="PF10338"/>
    </source>
</evidence>
<comment type="caution">
    <text evidence="3">The sequence shown here is derived from an EMBL/GenBank/DDBJ whole genome shotgun (WGS) entry which is preliminary data.</text>
</comment>
<feature type="compositionally biased region" description="Basic residues" evidence="1">
    <location>
        <begin position="8"/>
        <end position="19"/>
    </location>
</feature>
<dbReference type="InterPro" id="IPR019434">
    <property type="entry name" value="DUF2423"/>
</dbReference>
<name>A0A9P4JB12_9PEZI</name>
<feature type="domain" description="DUF2423" evidence="2">
    <location>
        <begin position="1"/>
        <end position="42"/>
    </location>
</feature>
<dbReference type="EMBL" id="ML996081">
    <property type="protein sequence ID" value="KAF2157355.1"/>
    <property type="molecule type" value="Genomic_DNA"/>
</dbReference>
<dbReference type="Proteomes" id="UP000799439">
    <property type="component" value="Unassembled WGS sequence"/>
</dbReference>
<feature type="compositionally biased region" description="Polar residues" evidence="1">
    <location>
        <begin position="85"/>
        <end position="98"/>
    </location>
</feature>
<dbReference type="AlphaFoldDB" id="A0A9P4JB12"/>
<evidence type="ECO:0000313" key="4">
    <source>
        <dbReference type="Proteomes" id="UP000799439"/>
    </source>
</evidence>
<dbReference type="PANTHER" id="PTHR28219:SF1">
    <property type="entry name" value="UPF0642 PROTEIN YBL028C"/>
    <property type="match status" value="1"/>
</dbReference>
<proteinExistence type="predicted"/>
<gene>
    <name evidence="3" type="ORF">K461DRAFT_289681</name>
</gene>
<evidence type="ECO:0000313" key="3">
    <source>
        <dbReference type="EMBL" id="KAF2157355.1"/>
    </source>
</evidence>
<reference evidence="3" key="1">
    <citation type="journal article" date="2020" name="Stud. Mycol.">
        <title>101 Dothideomycetes genomes: a test case for predicting lifestyles and emergence of pathogens.</title>
        <authorList>
            <person name="Haridas S."/>
            <person name="Albert R."/>
            <person name="Binder M."/>
            <person name="Bloem J."/>
            <person name="Labutti K."/>
            <person name="Salamov A."/>
            <person name="Andreopoulos B."/>
            <person name="Baker S."/>
            <person name="Barry K."/>
            <person name="Bills G."/>
            <person name="Bluhm B."/>
            <person name="Cannon C."/>
            <person name="Castanera R."/>
            <person name="Culley D."/>
            <person name="Daum C."/>
            <person name="Ezra D."/>
            <person name="Gonzalez J."/>
            <person name="Henrissat B."/>
            <person name="Kuo A."/>
            <person name="Liang C."/>
            <person name="Lipzen A."/>
            <person name="Lutzoni F."/>
            <person name="Magnuson J."/>
            <person name="Mondo S."/>
            <person name="Nolan M."/>
            <person name="Ohm R."/>
            <person name="Pangilinan J."/>
            <person name="Park H.-J."/>
            <person name="Ramirez L."/>
            <person name="Alfaro M."/>
            <person name="Sun H."/>
            <person name="Tritt A."/>
            <person name="Yoshinaga Y."/>
            <person name="Zwiers L.-H."/>
            <person name="Turgeon B."/>
            <person name="Goodwin S."/>
            <person name="Spatafora J."/>
            <person name="Crous P."/>
            <person name="Grigoriev I."/>
        </authorList>
    </citation>
    <scope>NUCLEOTIDE SEQUENCE</scope>
    <source>
        <strain evidence="3">CBS 260.36</strain>
    </source>
</reference>
<dbReference type="Pfam" id="PF10338">
    <property type="entry name" value="YBL028C_N"/>
    <property type="match status" value="1"/>
</dbReference>
<feature type="compositionally biased region" description="Low complexity" evidence="1">
    <location>
        <begin position="61"/>
        <end position="77"/>
    </location>
</feature>
<accession>A0A9P4JB12</accession>